<accession>A0A347U9N0</accession>
<protein>
    <submittedName>
        <fullName evidence="2">Uncharacterized protein</fullName>
    </submittedName>
</protein>
<gene>
    <name evidence="1" type="ORF">AELL_1911</name>
    <name evidence="2" type="ORF">CP962_05495</name>
</gene>
<organism evidence="2 4">
    <name type="scientific">Arcobacter ellisii</name>
    <dbReference type="NCBI Taxonomy" id="913109"/>
    <lineage>
        <taxon>Bacteria</taxon>
        <taxon>Pseudomonadati</taxon>
        <taxon>Campylobacterota</taxon>
        <taxon>Epsilonproteobacteria</taxon>
        <taxon>Campylobacterales</taxon>
        <taxon>Arcobacteraceae</taxon>
        <taxon>Arcobacter</taxon>
    </lineage>
</organism>
<keyword evidence="3" id="KW-1185">Reference proteome</keyword>
<dbReference type="AlphaFoldDB" id="A0A347U9N0"/>
<dbReference type="KEGG" id="aell:AELL_1911"/>
<dbReference type="EMBL" id="CP032097">
    <property type="protein sequence ID" value="AXX95558.1"/>
    <property type="molecule type" value="Genomic_DNA"/>
</dbReference>
<dbReference type="EMBL" id="NXIG01000004">
    <property type="protein sequence ID" value="RXI31567.1"/>
    <property type="molecule type" value="Genomic_DNA"/>
</dbReference>
<proteinExistence type="predicted"/>
<dbReference type="OrthoDB" id="5343837at2"/>
<dbReference type="Proteomes" id="UP000290588">
    <property type="component" value="Unassembled WGS sequence"/>
</dbReference>
<reference evidence="2 4" key="1">
    <citation type="submission" date="2017-09" db="EMBL/GenBank/DDBJ databases">
        <title>Genomics of the genus Arcobacter.</title>
        <authorList>
            <person name="Perez-Cataluna A."/>
            <person name="Figueras M.J."/>
            <person name="Salas-Masso N."/>
        </authorList>
    </citation>
    <scope>NUCLEOTIDE SEQUENCE [LARGE SCALE GENOMIC DNA]</scope>
    <source>
        <strain evidence="2 4">CECT 7837</strain>
    </source>
</reference>
<evidence type="ECO:0000313" key="2">
    <source>
        <dbReference type="EMBL" id="RXI31567.1"/>
    </source>
</evidence>
<name>A0A347U9N0_9BACT</name>
<evidence type="ECO:0000313" key="4">
    <source>
        <dbReference type="Proteomes" id="UP000290588"/>
    </source>
</evidence>
<dbReference type="Proteomes" id="UP000262582">
    <property type="component" value="Chromosome"/>
</dbReference>
<evidence type="ECO:0000313" key="3">
    <source>
        <dbReference type="Proteomes" id="UP000262582"/>
    </source>
</evidence>
<reference evidence="1 3" key="2">
    <citation type="submission" date="2018-08" db="EMBL/GenBank/DDBJ databases">
        <title>Complete genome of the Arcobacter ellisii type strain LMG 26155.</title>
        <authorList>
            <person name="Miller W.G."/>
            <person name="Yee E."/>
            <person name="Bono J.L."/>
        </authorList>
    </citation>
    <scope>NUCLEOTIDE SEQUENCE [LARGE SCALE GENOMIC DNA]</scope>
    <source>
        <strain evidence="1 3">LMG 26155</strain>
    </source>
</reference>
<sequence>MVCKFQEINDFFKKYSQLLEGTEETELKELLEIFPHACKFVKTLDEDIVNCDDLELVSQKSLELLDNAYEHEYTKDDILKFAAVTCKIFDIVGAPKYHVPFILVMLSKL</sequence>
<dbReference type="RefSeq" id="WP_118917734.1">
    <property type="nucleotide sequence ID" value="NZ_CP032097.1"/>
</dbReference>
<evidence type="ECO:0000313" key="1">
    <source>
        <dbReference type="EMBL" id="AXX95558.1"/>
    </source>
</evidence>